<dbReference type="EMBL" id="POSP01000003">
    <property type="protein sequence ID" value="PND39822.1"/>
    <property type="molecule type" value="Genomic_DNA"/>
</dbReference>
<accession>A0A2N8L2A0</accession>
<reference evidence="1 2" key="1">
    <citation type="submission" date="2018-01" db="EMBL/GenBank/DDBJ databases">
        <title>Draft genome sequence of Paucibacter aquatile CR182 isolated from freshwater of the Nakdong River.</title>
        <authorList>
            <person name="Choi A."/>
            <person name="Chung E.J."/>
        </authorList>
    </citation>
    <scope>NUCLEOTIDE SEQUENCE [LARGE SCALE GENOMIC DNA]</scope>
    <source>
        <strain evidence="1 2">CR182</strain>
    </source>
</reference>
<evidence type="ECO:0000313" key="1">
    <source>
        <dbReference type="EMBL" id="PND39822.1"/>
    </source>
</evidence>
<dbReference type="Proteomes" id="UP000235916">
    <property type="component" value="Unassembled WGS sequence"/>
</dbReference>
<dbReference type="RefSeq" id="WP_102769093.1">
    <property type="nucleotide sequence ID" value="NZ_POSP01000003.1"/>
</dbReference>
<dbReference type="OrthoDB" id="9155454at2"/>
<name>A0A2N8L2A0_9BURK</name>
<dbReference type="AlphaFoldDB" id="A0A2N8L2A0"/>
<comment type="caution">
    <text evidence="1">The sequence shown here is derived from an EMBL/GenBank/DDBJ whole genome shotgun (WGS) entry which is preliminary data.</text>
</comment>
<gene>
    <name evidence="1" type="ORF">C1O66_17685</name>
</gene>
<proteinExistence type="predicted"/>
<organism evidence="1 2">
    <name type="scientific">Kinneretia aquatilis</name>
    <dbReference type="NCBI Taxonomy" id="2070761"/>
    <lineage>
        <taxon>Bacteria</taxon>
        <taxon>Pseudomonadati</taxon>
        <taxon>Pseudomonadota</taxon>
        <taxon>Betaproteobacteria</taxon>
        <taxon>Burkholderiales</taxon>
        <taxon>Sphaerotilaceae</taxon>
        <taxon>Roseateles</taxon>
    </lineage>
</organism>
<keyword evidence="2" id="KW-1185">Reference proteome</keyword>
<sequence>MWSWLTRKTERSEGQALLQRLRERYPVYAAPHAYRRDGQLLSLAQAQENLEYLQTQRPTRLRIASDFLHTEAGVDVAVALAGAEPAALLDGLHRWSLRVFPALQKAAPQLARDEVWLASDRRGPEIVYSLLMDLALLLGELILIRRPAFQWALDLDEGNLLDGMDSVRRPVLQFLPTSTAAGDASMPPVQLDVEALVVHRYREPDSPSLQWMNGWAQLVHEARSGAYERVF</sequence>
<protein>
    <submittedName>
        <fullName evidence="1">Uncharacterized protein</fullName>
    </submittedName>
</protein>
<evidence type="ECO:0000313" key="2">
    <source>
        <dbReference type="Proteomes" id="UP000235916"/>
    </source>
</evidence>